<dbReference type="InterPro" id="IPR020841">
    <property type="entry name" value="PKS_Beta-ketoAc_synthase_dom"/>
</dbReference>
<evidence type="ECO:0000256" key="4">
    <source>
        <dbReference type="ARBA" id="ARBA00014657"/>
    </source>
</evidence>
<evidence type="ECO:0000256" key="11">
    <source>
        <dbReference type="PIRNR" id="PIRNR000447"/>
    </source>
</evidence>
<dbReference type="InterPro" id="IPR000794">
    <property type="entry name" value="Beta-ketoacyl_synthase"/>
</dbReference>
<dbReference type="Gene3D" id="3.40.47.10">
    <property type="match status" value="1"/>
</dbReference>
<evidence type="ECO:0000259" key="14">
    <source>
        <dbReference type="PROSITE" id="PS52004"/>
    </source>
</evidence>
<dbReference type="InterPro" id="IPR017568">
    <property type="entry name" value="3-oxoacyl-ACP_synth-2"/>
</dbReference>
<dbReference type="Pfam" id="PF00109">
    <property type="entry name" value="ketoacyl-synt"/>
    <property type="match status" value="1"/>
</dbReference>
<keyword evidence="9 11" id="KW-0275">Fatty acid biosynthesis</keyword>
<dbReference type="FunFam" id="3.40.47.10:FF:000009">
    <property type="entry name" value="3-oxoacyl-[acyl-carrier-protein] synthase 2"/>
    <property type="match status" value="1"/>
</dbReference>
<evidence type="ECO:0000256" key="9">
    <source>
        <dbReference type="ARBA" id="ARBA00023160"/>
    </source>
</evidence>
<comment type="pathway">
    <text evidence="1 11">Lipid metabolism; fatty acid biosynthesis.</text>
</comment>
<evidence type="ECO:0000256" key="6">
    <source>
        <dbReference type="ARBA" id="ARBA00022679"/>
    </source>
</evidence>
<sequence>MTGVGAISPLGTGNGKNWDALVAGRSGIDLITRFDASELPVKIAGEVKDFTPEDFIEKKEVKKMDLFIQYALAAAQFAMEDSGLQITDENAERVGVIVGAGLGGLPTIEKYHAAMLEGGYKKISPFFIPMLIINLAPGHISIKYGAKGPNLSSVSACATGTHSIGDAYHMIKRGDADAMIAGGTESTVTPLGIGGFAVMKALSTRNDDPKGASRPFEKNRDGFVLAEGAGIVILEEYEAAKKRGAKIYAEVVGYGLSGDAYHLTAPAPEGEGAARCIKMALNNAGINADQVDYINAHGTSTPFNDYYETLAIKKVFGDHAKKLMVSSTKSMTGHLLGAAGGVEAVFSLMAMDKGVVPPTINYQEQDPECDLDYVPNTARDAKITYAMSNNFGFGGTNATLLFKKI</sequence>
<feature type="domain" description="Ketosynthase family 3 (KS3)" evidence="14">
    <location>
        <begin position="1"/>
        <end position="404"/>
    </location>
</feature>
<dbReference type="InterPro" id="IPR014031">
    <property type="entry name" value="Ketoacyl_synth_C"/>
</dbReference>
<dbReference type="NCBIfam" id="TIGR03150">
    <property type="entry name" value="fabF"/>
    <property type="match status" value="1"/>
</dbReference>
<dbReference type="GO" id="GO:0004315">
    <property type="term" value="F:3-oxoacyl-[acyl-carrier-protein] synthase activity"/>
    <property type="evidence" value="ECO:0007669"/>
    <property type="project" value="UniProtKB-UniRule"/>
</dbReference>
<dbReference type="EC" id="2.3.1.179" evidence="3 11"/>
<evidence type="ECO:0000256" key="3">
    <source>
        <dbReference type="ARBA" id="ARBA00012356"/>
    </source>
</evidence>
<evidence type="ECO:0000256" key="2">
    <source>
        <dbReference type="ARBA" id="ARBA00008467"/>
    </source>
</evidence>
<comment type="caution">
    <text evidence="15">The sequence shown here is derived from an EMBL/GenBank/DDBJ whole genome shotgun (WGS) entry which is preliminary data.</text>
</comment>
<dbReference type="NCBIfam" id="NF004970">
    <property type="entry name" value="PRK06333.1"/>
    <property type="match status" value="1"/>
</dbReference>
<proteinExistence type="inferred from homology"/>
<organism evidence="15 16">
    <name type="scientific">Geobacter hydrogenophilus</name>
    <dbReference type="NCBI Taxonomy" id="40983"/>
    <lineage>
        <taxon>Bacteria</taxon>
        <taxon>Pseudomonadati</taxon>
        <taxon>Thermodesulfobacteriota</taxon>
        <taxon>Desulfuromonadia</taxon>
        <taxon>Geobacterales</taxon>
        <taxon>Geobacteraceae</taxon>
        <taxon>Geobacter</taxon>
    </lineage>
</organism>
<protein>
    <recommendedName>
        <fullName evidence="4 11">3-oxoacyl-[acyl-carrier-protein] synthase 2</fullName>
        <ecNumber evidence="3 11">2.3.1.179</ecNumber>
    </recommendedName>
</protein>
<dbReference type="PROSITE" id="PS52004">
    <property type="entry name" value="KS3_2"/>
    <property type="match status" value="1"/>
</dbReference>
<dbReference type="CDD" id="cd00834">
    <property type="entry name" value="KAS_I_II"/>
    <property type="match status" value="1"/>
</dbReference>
<dbReference type="InterPro" id="IPR014030">
    <property type="entry name" value="Ketoacyl_synth_N"/>
</dbReference>
<reference evidence="15" key="1">
    <citation type="submission" date="2022-12" db="EMBL/GenBank/DDBJ databases">
        <title>Reference genome sequencing for broad-spectrum identification of bacterial and archaeal isolates by mass spectrometry.</title>
        <authorList>
            <person name="Sekiguchi Y."/>
            <person name="Tourlousse D.M."/>
        </authorList>
    </citation>
    <scope>NUCLEOTIDE SEQUENCE</scope>
    <source>
        <strain evidence="15">H2</strain>
    </source>
</reference>
<keyword evidence="10 11" id="KW-0012">Acyltransferase</keyword>
<comment type="function">
    <text evidence="11">Involved in the type II fatty acid elongation cycle. Catalyzes the elongation of a wide range of acyl-ACP by the addition of two carbons from malonyl-ACP to an acyl acceptor. Can efficiently catalyze the conversion of palmitoleoyl-ACP (cis-hexadec-9-enoyl-ACP) to cis-vaccenoyl-ACP (cis-octadec-11-enoyl-ACP), an essential step in the thermal regulation of fatty acid composition.</text>
</comment>
<dbReference type="Pfam" id="PF02801">
    <property type="entry name" value="Ketoacyl-synt_C"/>
    <property type="match status" value="1"/>
</dbReference>
<accession>A0A9W6LDD1</accession>
<evidence type="ECO:0000256" key="12">
    <source>
        <dbReference type="PIRSR" id="PIRSR000447-1"/>
    </source>
</evidence>
<keyword evidence="5 11" id="KW-0444">Lipid biosynthesis</keyword>
<keyword evidence="6 11" id="KW-0808">Transferase</keyword>
<dbReference type="EMBL" id="BSDS01000002">
    <property type="protein sequence ID" value="GLI38850.1"/>
    <property type="molecule type" value="Genomic_DNA"/>
</dbReference>
<feature type="active site" description="For beta-ketoacyl synthase activity" evidence="12">
    <location>
        <position position="157"/>
    </location>
</feature>
<comment type="catalytic activity">
    <reaction evidence="11">
        <text>a fatty acyl-[ACP] + malonyl-[ACP] + H(+) = a 3-oxoacyl-[ACP] + holo-[ACP] + CO2</text>
        <dbReference type="Rhea" id="RHEA:22836"/>
        <dbReference type="Rhea" id="RHEA-COMP:9623"/>
        <dbReference type="Rhea" id="RHEA-COMP:9685"/>
        <dbReference type="Rhea" id="RHEA-COMP:9916"/>
        <dbReference type="Rhea" id="RHEA-COMP:14125"/>
        <dbReference type="ChEBI" id="CHEBI:15378"/>
        <dbReference type="ChEBI" id="CHEBI:16526"/>
        <dbReference type="ChEBI" id="CHEBI:64479"/>
        <dbReference type="ChEBI" id="CHEBI:78449"/>
        <dbReference type="ChEBI" id="CHEBI:78776"/>
        <dbReference type="ChEBI" id="CHEBI:138651"/>
    </reaction>
</comment>
<evidence type="ECO:0000313" key="15">
    <source>
        <dbReference type="EMBL" id="GLI38850.1"/>
    </source>
</evidence>
<evidence type="ECO:0000313" key="16">
    <source>
        <dbReference type="Proteomes" id="UP001144352"/>
    </source>
</evidence>
<evidence type="ECO:0000256" key="1">
    <source>
        <dbReference type="ARBA" id="ARBA00005194"/>
    </source>
</evidence>
<dbReference type="PIRSF" id="PIRSF000447">
    <property type="entry name" value="KAS_II"/>
    <property type="match status" value="1"/>
</dbReference>
<dbReference type="InterPro" id="IPR016039">
    <property type="entry name" value="Thiolase-like"/>
</dbReference>
<evidence type="ECO:0000256" key="5">
    <source>
        <dbReference type="ARBA" id="ARBA00022516"/>
    </source>
</evidence>
<keyword evidence="7" id="KW-0276">Fatty acid metabolism</keyword>
<name>A0A9W6LDD1_9BACT</name>
<dbReference type="AlphaFoldDB" id="A0A9W6LDD1"/>
<comment type="catalytic activity">
    <reaction evidence="11">
        <text>(9Z)-hexadecenoyl-[ACP] + malonyl-[ACP] + H(+) = 3-oxo-(11Z)-octadecenoyl-[ACP] + holo-[ACP] + CO2</text>
        <dbReference type="Rhea" id="RHEA:55040"/>
        <dbReference type="Rhea" id="RHEA-COMP:9623"/>
        <dbReference type="Rhea" id="RHEA-COMP:9685"/>
        <dbReference type="Rhea" id="RHEA-COMP:10800"/>
        <dbReference type="Rhea" id="RHEA-COMP:14074"/>
        <dbReference type="ChEBI" id="CHEBI:15378"/>
        <dbReference type="ChEBI" id="CHEBI:16526"/>
        <dbReference type="ChEBI" id="CHEBI:64479"/>
        <dbReference type="ChEBI" id="CHEBI:78449"/>
        <dbReference type="ChEBI" id="CHEBI:83989"/>
        <dbReference type="ChEBI" id="CHEBI:138538"/>
        <dbReference type="EC" id="2.3.1.179"/>
    </reaction>
</comment>
<dbReference type="SUPFAM" id="SSF53901">
    <property type="entry name" value="Thiolase-like"/>
    <property type="match status" value="2"/>
</dbReference>
<dbReference type="GO" id="GO:0006633">
    <property type="term" value="P:fatty acid biosynthetic process"/>
    <property type="evidence" value="ECO:0007669"/>
    <property type="project" value="UniProtKB-UniRule"/>
</dbReference>
<gene>
    <name evidence="15" type="primary">fabF-2</name>
    <name evidence="15" type="ORF">GHYDROH2_23510</name>
</gene>
<dbReference type="Proteomes" id="UP001144352">
    <property type="component" value="Unassembled WGS sequence"/>
</dbReference>
<keyword evidence="16" id="KW-1185">Reference proteome</keyword>
<dbReference type="GO" id="GO:0005829">
    <property type="term" value="C:cytosol"/>
    <property type="evidence" value="ECO:0007669"/>
    <property type="project" value="TreeGrafter"/>
</dbReference>
<comment type="similarity">
    <text evidence="2 11 13">Belongs to the thiolase-like superfamily. Beta-ketoacyl-ACP synthases family.</text>
</comment>
<dbReference type="PANTHER" id="PTHR11712">
    <property type="entry name" value="POLYKETIDE SYNTHASE-RELATED"/>
    <property type="match status" value="1"/>
</dbReference>
<dbReference type="PANTHER" id="PTHR11712:SF336">
    <property type="entry name" value="3-OXOACYL-[ACYL-CARRIER-PROTEIN] SYNTHASE, MITOCHONDRIAL"/>
    <property type="match status" value="1"/>
</dbReference>
<evidence type="ECO:0000256" key="13">
    <source>
        <dbReference type="RuleBase" id="RU003694"/>
    </source>
</evidence>
<dbReference type="SMART" id="SM00825">
    <property type="entry name" value="PKS_KS"/>
    <property type="match status" value="1"/>
</dbReference>
<evidence type="ECO:0000256" key="7">
    <source>
        <dbReference type="ARBA" id="ARBA00022832"/>
    </source>
</evidence>
<dbReference type="NCBIfam" id="NF005589">
    <property type="entry name" value="PRK07314.1"/>
    <property type="match status" value="1"/>
</dbReference>
<evidence type="ECO:0000256" key="10">
    <source>
        <dbReference type="ARBA" id="ARBA00023315"/>
    </source>
</evidence>
<keyword evidence="8" id="KW-0443">Lipid metabolism</keyword>
<evidence type="ECO:0000256" key="8">
    <source>
        <dbReference type="ARBA" id="ARBA00023098"/>
    </source>
</evidence>